<dbReference type="OrthoDB" id="425602at2759"/>
<feature type="compositionally biased region" description="Basic residues" evidence="1">
    <location>
        <begin position="135"/>
        <end position="150"/>
    </location>
</feature>
<feature type="compositionally biased region" description="Low complexity" evidence="1">
    <location>
        <begin position="30"/>
        <end position="40"/>
    </location>
</feature>
<accession>A0A6A5TN41</accession>
<dbReference type="EMBL" id="ML977000">
    <property type="protein sequence ID" value="KAF1954135.1"/>
    <property type="molecule type" value="Genomic_DNA"/>
</dbReference>
<keyword evidence="3" id="KW-1185">Reference proteome</keyword>
<organism evidence="2 3">
    <name type="scientific">Byssothecium circinans</name>
    <dbReference type="NCBI Taxonomy" id="147558"/>
    <lineage>
        <taxon>Eukaryota</taxon>
        <taxon>Fungi</taxon>
        <taxon>Dikarya</taxon>
        <taxon>Ascomycota</taxon>
        <taxon>Pezizomycotina</taxon>
        <taxon>Dothideomycetes</taxon>
        <taxon>Pleosporomycetidae</taxon>
        <taxon>Pleosporales</taxon>
        <taxon>Massarineae</taxon>
        <taxon>Massarinaceae</taxon>
        <taxon>Byssothecium</taxon>
    </lineage>
</organism>
<feature type="region of interest" description="Disordered" evidence="1">
    <location>
        <begin position="1"/>
        <end position="170"/>
    </location>
</feature>
<proteinExistence type="predicted"/>
<gene>
    <name evidence="2" type="ORF">CC80DRAFT_128449</name>
</gene>
<dbReference type="AlphaFoldDB" id="A0A6A5TN41"/>
<sequence length="432" mass="46232">MALSTRQPFGEISTPRLQALQSAKNRQNATTPTSPFSSPLKPTPTPSTGKRRASAIFDDTLDSENIDPSLFNSPTKKSKTSSSSNDAGFIKPAKFSLISTPSTYNSPALTASPSIPSVRKSLSSTSSTPISHSRGSPKNKRIGLLSKRRASSSPFRRVDPPSFSTQSSPAGLPFSIDAALSGTIPNYTPKSTVPTPAAAPITPTLNHEATSIEDSMPKGWFFEIHEDTPEQEAANLMEHSASVLDISSDDDFETKQLNEDRGKENVPPPEWAMAQPRTHTAAASSDVMMTGEHNAAPVEQHVKLPRLRKIAQDAMDEDRKPLGDLLTTEFYGEGCDASSYVTVDPGLERPSALSKEFDFSCPSPEKENVEVPVETVVEDVVEAKAVEEEAIQVFTDEPAVAVAVAVAQEEVAPVVAETASASEPEAISNETP</sequence>
<protein>
    <submittedName>
        <fullName evidence="2">Uncharacterized protein</fullName>
    </submittedName>
</protein>
<reference evidence="2" key="1">
    <citation type="journal article" date="2020" name="Stud. Mycol.">
        <title>101 Dothideomycetes genomes: a test case for predicting lifestyles and emergence of pathogens.</title>
        <authorList>
            <person name="Haridas S."/>
            <person name="Albert R."/>
            <person name="Binder M."/>
            <person name="Bloem J."/>
            <person name="Labutti K."/>
            <person name="Salamov A."/>
            <person name="Andreopoulos B."/>
            <person name="Baker S."/>
            <person name="Barry K."/>
            <person name="Bills G."/>
            <person name="Bluhm B."/>
            <person name="Cannon C."/>
            <person name="Castanera R."/>
            <person name="Culley D."/>
            <person name="Daum C."/>
            <person name="Ezra D."/>
            <person name="Gonzalez J."/>
            <person name="Henrissat B."/>
            <person name="Kuo A."/>
            <person name="Liang C."/>
            <person name="Lipzen A."/>
            <person name="Lutzoni F."/>
            <person name="Magnuson J."/>
            <person name="Mondo S."/>
            <person name="Nolan M."/>
            <person name="Ohm R."/>
            <person name="Pangilinan J."/>
            <person name="Park H.-J."/>
            <person name="Ramirez L."/>
            <person name="Alfaro M."/>
            <person name="Sun H."/>
            <person name="Tritt A."/>
            <person name="Yoshinaga Y."/>
            <person name="Zwiers L.-H."/>
            <person name="Turgeon B."/>
            <person name="Goodwin S."/>
            <person name="Spatafora J."/>
            <person name="Crous P."/>
            <person name="Grigoriev I."/>
        </authorList>
    </citation>
    <scope>NUCLEOTIDE SEQUENCE</scope>
    <source>
        <strain evidence="2">CBS 675.92</strain>
    </source>
</reference>
<dbReference type="Proteomes" id="UP000800035">
    <property type="component" value="Unassembled WGS sequence"/>
</dbReference>
<feature type="compositionally biased region" description="Polar residues" evidence="1">
    <location>
        <begin position="15"/>
        <end position="29"/>
    </location>
</feature>
<name>A0A6A5TN41_9PLEO</name>
<evidence type="ECO:0000256" key="1">
    <source>
        <dbReference type="SAM" id="MobiDB-lite"/>
    </source>
</evidence>
<evidence type="ECO:0000313" key="2">
    <source>
        <dbReference type="EMBL" id="KAF1954135.1"/>
    </source>
</evidence>
<feature type="compositionally biased region" description="Polar residues" evidence="1">
    <location>
        <begin position="97"/>
        <end position="115"/>
    </location>
</feature>
<feature type="compositionally biased region" description="Low complexity" evidence="1">
    <location>
        <begin position="117"/>
        <end position="134"/>
    </location>
</feature>
<evidence type="ECO:0000313" key="3">
    <source>
        <dbReference type="Proteomes" id="UP000800035"/>
    </source>
</evidence>